<proteinExistence type="predicted"/>
<dbReference type="AlphaFoldDB" id="A0A9P5YRW3"/>
<dbReference type="Pfam" id="PF20414">
    <property type="entry name" value="DUF6698"/>
    <property type="match status" value="1"/>
</dbReference>
<keyword evidence="2" id="KW-1185">Reference proteome</keyword>
<evidence type="ECO:0000313" key="2">
    <source>
        <dbReference type="Proteomes" id="UP000807469"/>
    </source>
</evidence>
<name>A0A9P5YRW3_9AGAR</name>
<dbReference type="InterPro" id="IPR046521">
    <property type="entry name" value="DUF6698"/>
</dbReference>
<comment type="caution">
    <text evidence="1">The sequence shown here is derived from an EMBL/GenBank/DDBJ whole genome shotgun (WGS) entry which is preliminary data.</text>
</comment>
<accession>A0A9P5YRW3</accession>
<dbReference type="Proteomes" id="UP000807469">
    <property type="component" value="Unassembled WGS sequence"/>
</dbReference>
<gene>
    <name evidence="1" type="ORF">BDN70DRAFT_900483</name>
</gene>
<reference evidence="1" key="1">
    <citation type="submission" date="2020-11" db="EMBL/GenBank/DDBJ databases">
        <authorList>
            <consortium name="DOE Joint Genome Institute"/>
            <person name="Ahrendt S."/>
            <person name="Riley R."/>
            <person name="Andreopoulos W."/>
            <person name="Labutti K."/>
            <person name="Pangilinan J."/>
            <person name="Ruiz-Duenas F.J."/>
            <person name="Barrasa J.M."/>
            <person name="Sanchez-Garcia M."/>
            <person name="Camarero S."/>
            <person name="Miyauchi S."/>
            <person name="Serrano A."/>
            <person name="Linde D."/>
            <person name="Babiker R."/>
            <person name="Drula E."/>
            <person name="Ayuso-Fernandez I."/>
            <person name="Pacheco R."/>
            <person name="Padilla G."/>
            <person name="Ferreira P."/>
            <person name="Barriuso J."/>
            <person name="Kellner H."/>
            <person name="Castanera R."/>
            <person name="Alfaro M."/>
            <person name="Ramirez L."/>
            <person name="Pisabarro A.G."/>
            <person name="Kuo A."/>
            <person name="Tritt A."/>
            <person name="Lipzen A."/>
            <person name="He G."/>
            <person name="Yan M."/>
            <person name="Ng V."/>
            <person name="Cullen D."/>
            <person name="Martin F."/>
            <person name="Rosso M.-N."/>
            <person name="Henrissat B."/>
            <person name="Hibbett D."/>
            <person name="Martinez A.T."/>
            <person name="Grigoriev I.V."/>
        </authorList>
    </citation>
    <scope>NUCLEOTIDE SEQUENCE</scope>
    <source>
        <strain evidence="1">CIRM-BRFM 674</strain>
    </source>
</reference>
<dbReference type="OrthoDB" id="3220614at2759"/>
<organism evidence="1 2">
    <name type="scientific">Pholiota conissans</name>
    <dbReference type="NCBI Taxonomy" id="109636"/>
    <lineage>
        <taxon>Eukaryota</taxon>
        <taxon>Fungi</taxon>
        <taxon>Dikarya</taxon>
        <taxon>Basidiomycota</taxon>
        <taxon>Agaricomycotina</taxon>
        <taxon>Agaricomycetes</taxon>
        <taxon>Agaricomycetidae</taxon>
        <taxon>Agaricales</taxon>
        <taxon>Agaricineae</taxon>
        <taxon>Strophariaceae</taxon>
        <taxon>Pholiota</taxon>
    </lineage>
</organism>
<sequence>MALSFPVLACYSRSCNCGSLPLVPIACLLCPLKCLQEFDRDPEHFMGNVLDGMIKLTALQWPSFLYPSNTVYNPEFIDEGLFRSPIMIHVFGHCVAYVVVQAYFSLSSIEQWSSSPQNSYFDLDDFFDRCVGLFEKDPTDPWIEQTLDYLTRYIKNKW</sequence>
<evidence type="ECO:0000313" key="1">
    <source>
        <dbReference type="EMBL" id="KAF9472520.1"/>
    </source>
</evidence>
<dbReference type="EMBL" id="MU155526">
    <property type="protein sequence ID" value="KAF9472520.1"/>
    <property type="molecule type" value="Genomic_DNA"/>
</dbReference>
<protein>
    <submittedName>
        <fullName evidence="1">Uncharacterized protein</fullName>
    </submittedName>
</protein>